<protein>
    <submittedName>
        <fullName evidence="5">Unannotated protein</fullName>
    </submittedName>
</protein>
<dbReference type="EMBL" id="CAEZYK010000013">
    <property type="protein sequence ID" value="CAB4717636.1"/>
    <property type="molecule type" value="Genomic_DNA"/>
</dbReference>
<dbReference type="AlphaFoldDB" id="A0A6J7MS17"/>
<dbReference type="EMBL" id="CAFBPQ010000008">
    <property type="protein sequence ID" value="CAB5017606.1"/>
    <property type="molecule type" value="Genomic_DNA"/>
</dbReference>
<dbReference type="SUPFAM" id="SSF56801">
    <property type="entry name" value="Acetyl-CoA synthetase-like"/>
    <property type="match status" value="1"/>
</dbReference>
<dbReference type="GO" id="GO:0016405">
    <property type="term" value="F:CoA-ligase activity"/>
    <property type="evidence" value="ECO:0007669"/>
    <property type="project" value="TreeGrafter"/>
</dbReference>
<dbReference type="InterPro" id="IPR000873">
    <property type="entry name" value="AMP-dep_synth/lig_dom"/>
</dbReference>
<evidence type="ECO:0000313" key="3">
    <source>
        <dbReference type="EMBL" id="CAB4717636.1"/>
    </source>
</evidence>
<evidence type="ECO:0000313" key="4">
    <source>
        <dbReference type="EMBL" id="CAB4916938.1"/>
    </source>
</evidence>
<dbReference type="Pfam" id="PF00501">
    <property type="entry name" value="AMP-binding"/>
    <property type="match status" value="1"/>
</dbReference>
<dbReference type="PANTHER" id="PTHR24096:SF323">
    <property type="entry name" value="BLR3536 PROTEIN"/>
    <property type="match status" value="1"/>
</dbReference>
<evidence type="ECO:0000313" key="6">
    <source>
        <dbReference type="EMBL" id="CAB5017606.1"/>
    </source>
</evidence>
<dbReference type="EMBL" id="CAFBMM010000107">
    <property type="protein sequence ID" value="CAB4916938.1"/>
    <property type="molecule type" value="Genomic_DNA"/>
</dbReference>
<dbReference type="InterPro" id="IPR042099">
    <property type="entry name" value="ANL_N_sf"/>
</dbReference>
<evidence type="ECO:0000259" key="1">
    <source>
        <dbReference type="Pfam" id="PF00501"/>
    </source>
</evidence>
<evidence type="ECO:0000259" key="2">
    <source>
        <dbReference type="Pfam" id="PF13193"/>
    </source>
</evidence>
<feature type="domain" description="AMP-binding enzyme C-terminal" evidence="2">
    <location>
        <begin position="425"/>
        <end position="503"/>
    </location>
</feature>
<dbReference type="Gene3D" id="3.30.300.30">
    <property type="match status" value="1"/>
</dbReference>
<dbReference type="PANTHER" id="PTHR24096">
    <property type="entry name" value="LONG-CHAIN-FATTY-ACID--COA LIGASE"/>
    <property type="match status" value="1"/>
</dbReference>
<dbReference type="EMBL" id="CAFBOF010000026">
    <property type="protein sequence ID" value="CAB4981389.1"/>
    <property type="molecule type" value="Genomic_DNA"/>
</dbReference>
<reference evidence="5" key="1">
    <citation type="submission" date="2020-05" db="EMBL/GenBank/DDBJ databases">
        <authorList>
            <person name="Chiriac C."/>
            <person name="Salcher M."/>
            <person name="Ghai R."/>
            <person name="Kavagutti S V."/>
        </authorList>
    </citation>
    <scope>NUCLEOTIDE SEQUENCE</scope>
</reference>
<evidence type="ECO:0000313" key="5">
    <source>
        <dbReference type="EMBL" id="CAB4981389.1"/>
    </source>
</evidence>
<organism evidence="5">
    <name type="scientific">freshwater metagenome</name>
    <dbReference type="NCBI Taxonomy" id="449393"/>
    <lineage>
        <taxon>unclassified sequences</taxon>
        <taxon>metagenomes</taxon>
        <taxon>ecological metagenomes</taxon>
    </lineage>
</organism>
<feature type="domain" description="AMP-dependent synthetase/ligase" evidence="1">
    <location>
        <begin position="6"/>
        <end position="362"/>
    </location>
</feature>
<proteinExistence type="predicted"/>
<accession>A0A6J7MS17</accession>
<dbReference type="InterPro" id="IPR045851">
    <property type="entry name" value="AMP-bd_C_sf"/>
</dbReference>
<gene>
    <name evidence="3" type="ORF">UFOPK2683_00376</name>
    <name evidence="4" type="ORF">UFOPK3605_01463</name>
    <name evidence="5" type="ORF">UFOPK3897_01136</name>
    <name evidence="6" type="ORF">UFOPK4121_00451</name>
</gene>
<dbReference type="Pfam" id="PF13193">
    <property type="entry name" value="AMP-binding_C"/>
    <property type="match status" value="1"/>
</dbReference>
<sequence>MWPQPHAERDPNHAALICSPSGEVVTYQELDQRSNQLANLFYDRGIRFGDHVAIYMTNNAHYLSVAWAAQRSGIYFTPINFHFNGEEVAYILDDCDAQALIVSSDLEKTIADIELPEKVSIRLMVTNKAKNPKESSSQFEDFDSAVSAYPTTPLAEELEGHAMMYSSGTTGRPKGIRYQLERKPVGNPTGGLAGFQTTYNINEETIYLSPAPLYHSAPLQFSIAVTRCGGTVVMSERFDAEECLASIERYKITHAQFVPTMFVRMLKLPASVRDRYDVSSLQMVIHAAAPCPVEIKRRMIEWWGPIITEYYAATEGMGSTMITSEEWLAHPGSVGRPFFSNLHILDEDNNEVPQGEAGVVYFEPGERTMDFAYHKDPEKTAGGRNQQGWSTVGDIGYLDADGYLYLTDRRDFMIVSGGVNIYPQEAENLLITHDLVMDAAVFGIPDTEMGERVHAVVQPIDMALAGPDLEQTLIEFCRENLAHYKCPVAIDFDAELPRQPTGKLYKRLLRDRYWGNSESRIV</sequence>
<dbReference type="InterPro" id="IPR020845">
    <property type="entry name" value="AMP-binding_CS"/>
</dbReference>
<dbReference type="InterPro" id="IPR025110">
    <property type="entry name" value="AMP-bd_C"/>
</dbReference>
<dbReference type="Gene3D" id="3.40.50.12780">
    <property type="entry name" value="N-terminal domain of ligase-like"/>
    <property type="match status" value="1"/>
</dbReference>
<dbReference type="PROSITE" id="PS00455">
    <property type="entry name" value="AMP_BINDING"/>
    <property type="match status" value="1"/>
</dbReference>
<name>A0A6J7MS17_9ZZZZ</name>